<proteinExistence type="predicted"/>
<protein>
    <submittedName>
        <fullName evidence="1">Uncharacterized protein</fullName>
    </submittedName>
</protein>
<keyword evidence="2" id="KW-1185">Reference proteome</keyword>
<comment type="caution">
    <text evidence="1">The sequence shown here is derived from an EMBL/GenBank/DDBJ whole genome shotgun (WGS) entry which is preliminary data.</text>
</comment>
<dbReference type="AlphaFoldDB" id="A0A2T1E1S6"/>
<name>A0A2T1E1S6_9CYAN</name>
<evidence type="ECO:0000313" key="1">
    <source>
        <dbReference type="EMBL" id="PSB26574.1"/>
    </source>
</evidence>
<reference evidence="2" key="1">
    <citation type="submission" date="2018-02" db="EMBL/GenBank/DDBJ databases">
        <authorList>
            <person name="Moore K."/>
            <person name="Momper L."/>
        </authorList>
    </citation>
    <scope>NUCLEOTIDE SEQUENCE [LARGE SCALE GENOMIC DNA]</scope>
    <source>
        <strain evidence="2">ULC18</strain>
    </source>
</reference>
<dbReference type="Proteomes" id="UP000239576">
    <property type="component" value="Unassembled WGS sequence"/>
</dbReference>
<accession>A0A2T1E1S6</accession>
<dbReference type="OrthoDB" id="516169at2"/>
<dbReference type="RefSeq" id="WP_106257921.1">
    <property type="nucleotide sequence ID" value="NZ_CAWNSW010000072.1"/>
</dbReference>
<gene>
    <name evidence="1" type="ORF">C7B82_19335</name>
</gene>
<sequence length="149" mass="17100">MKIQLERKLQPCRDKLRCTVCQQIFVVGQIRSLLYQDSGLLQGDVCSTCTKLSAKDFKESMVLHARILLQQGNLHDAQTMTLHEQALELLAIAKEPMKFPSFWQQLVMHLDVLAQDTQELEAARLGLYGNHSLPRSHPRLFLEDDRSQN</sequence>
<organism evidence="1 2">
    <name type="scientific">Stenomitos frigidus ULC18</name>
    <dbReference type="NCBI Taxonomy" id="2107698"/>
    <lineage>
        <taxon>Bacteria</taxon>
        <taxon>Bacillati</taxon>
        <taxon>Cyanobacteriota</taxon>
        <taxon>Cyanophyceae</taxon>
        <taxon>Leptolyngbyales</taxon>
        <taxon>Leptolyngbyaceae</taxon>
        <taxon>Stenomitos</taxon>
    </lineage>
</organism>
<evidence type="ECO:0000313" key="2">
    <source>
        <dbReference type="Proteomes" id="UP000239576"/>
    </source>
</evidence>
<dbReference type="EMBL" id="PVWK01000103">
    <property type="protein sequence ID" value="PSB26574.1"/>
    <property type="molecule type" value="Genomic_DNA"/>
</dbReference>
<reference evidence="1 2" key="2">
    <citation type="submission" date="2018-03" db="EMBL/GenBank/DDBJ databases">
        <title>The ancient ancestry and fast evolution of plastids.</title>
        <authorList>
            <person name="Moore K.R."/>
            <person name="Magnabosco C."/>
            <person name="Momper L."/>
            <person name="Gold D.A."/>
            <person name="Bosak T."/>
            <person name="Fournier G.P."/>
        </authorList>
    </citation>
    <scope>NUCLEOTIDE SEQUENCE [LARGE SCALE GENOMIC DNA]</scope>
    <source>
        <strain evidence="1 2">ULC18</strain>
    </source>
</reference>